<evidence type="ECO:0000256" key="3">
    <source>
        <dbReference type="ARBA" id="ARBA00022656"/>
    </source>
</evidence>
<feature type="signal peptide" evidence="5">
    <location>
        <begin position="1"/>
        <end position="19"/>
    </location>
</feature>
<evidence type="ECO:0000313" key="6">
    <source>
        <dbReference type="EMBL" id="QFQ61125.1"/>
    </source>
</evidence>
<reference evidence="6" key="1">
    <citation type="journal article" date="2019" name="Mar. Drugs">
        <title>Conotoxin diversity in the venom gland transcriptome of the Magician's Cone, Pionoconus magus.</title>
        <authorList>
            <person name="Pardos-Blas J.R."/>
            <person name="Irisarri I."/>
            <person name="Abalde S."/>
            <person name="Tenorio M.J."/>
            <person name="Zardoya R."/>
        </authorList>
    </citation>
    <scope>NUCLEOTIDE SEQUENCE</scope>
    <source>
        <tissue evidence="6">Venom gland</tissue>
    </source>
</reference>
<evidence type="ECO:0000256" key="2">
    <source>
        <dbReference type="ARBA" id="ARBA00022525"/>
    </source>
</evidence>
<comment type="similarity">
    <text evidence="5">Belongs to the conotoxin T superfamily.</text>
</comment>
<feature type="chain" id="PRO_5028512829" description="Conotoxin" evidence="5">
    <location>
        <begin position="20"/>
        <end position="61"/>
    </location>
</feature>
<dbReference type="EMBL" id="MN517442">
    <property type="protein sequence ID" value="QFQ61125.1"/>
    <property type="molecule type" value="mRNA"/>
</dbReference>
<evidence type="ECO:0000256" key="1">
    <source>
        <dbReference type="ARBA" id="ARBA00004613"/>
    </source>
</evidence>
<dbReference type="Pfam" id="PF16981">
    <property type="entry name" value="Chi-conotoxin"/>
    <property type="match status" value="1"/>
</dbReference>
<keyword evidence="2 5" id="KW-0964">Secreted</keyword>
<proteinExistence type="evidence at transcript level"/>
<evidence type="ECO:0000256" key="4">
    <source>
        <dbReference type="ARBA" id="ARBA00022729"/>
    </source>
</evidence>
<evidence type="ECO:0000256" key="5">
    <source>
        <dbReference type="RuleBase" id="RU367125"/>
    </source>
</evidence>
<name>A0A5P8I0S9_CONMA</name>
<dbReference type="InterPro" id="IPR031565">
    <property type="entry name" value="T-conotoxin"/>
</dbReference>
<dbReference type="GO" id="GO:0090729">
    <property type="term" value="F:toxin activity"/>
    <property type="evidence" value="ECO:0007669"/>
    <property type="project" value="UniProtKB-UniRule"/>
</dbReference>
<keyword evidence="4 5" id="KW-0732">Signal</keyword>
<protein>
    <recommendedName>
        <fullName evidence="5">Conotoxin</fullName>
    </recommendedName>
</protein>
<keyword evidence="3 5" id="KW-0800">Toxin</keyword>
<accession>A0A5P8I0S9</accession>
<sequence length="61" mass="6098">MRCLPVVLLLLLLLSSAAALAVGSRTAGLQGLKSIDDFGDSAQSLPFLNTICCATGACCGG</sequence>
<dbReference type="GO" id="GO:0005576">
    <property type="term" value="C:extracellular region"/>
    <property type="evidence" value="ECO:0007669"/>
    <property type="project" value="UniProtKB-SubCell"/>
</dbReference>
<dbReference type="AlphaFoldDB" id="A0A5P8I0S9"/>
<comment type="subcellular location">
    <subcellularLocation>
        <location evidence="1 5">Secreted</location>
    </subcellularLocation>
</comment>
<organism evidence="6">
    <name type="scientific">Conus magus</name>
    <name type="common">Magical cone</name>
    <dbReference type="NCBI Taxonomy" id="6492"/>
    <lineage>
        <taxon>Eukaryota</taxon>
        <taxon>Metazoa</taxon>
        <taxon>Spiralia</taxon>
        <taxon>Lophotrochozoa</taxon>
        <taxon>Mollusca</taxon>
        <taxon>Gastropoda</taxon>
        <taxon>Caenogastropoda</taxon>
        <taxon>Neogastropoda</taxon>
        <taxon>Conoidea</taxon>
        <taxon>Conidae</taxon>
        <taxon>Conus</taxon>
        <taxon>Pionoconus</taxon>
    </lineage>
</organism>